<proteinExistence type="predicted"/>
<evidence type="ECO:0000313" key="1">
    <source>
        <dbReference type="EMBL" id="GAA1787510.1"/>
    </source>
</evidence>
<evidence type="ECO:0000313" key="2">
    <source>
        <dbReference type="Proteomes" id="UP001500851"/>
    </source>
</evidence>
<dbReference type="RefSeq" id="WP_344031173.1">
    <property type="nucleotide sequence ID" value="NZ_BAAAOB010000001.1"/>
</dbReference>
<dbReference type="EMBL" id="BAAAOB010000001">
    <property type="protein sequence ID" value="GAA1787510.1"/>
    <property type="molecule type" value="Genomic_DNA"/>
</dbReference>
<dbReference type="Proteomes" id="UP001500851">
    <property type="component" value="Unassembled WGS sequence"/>
</dbReference>
<evidence type="ECO:0008006" key="3">
    <source>
        <dbReference type="Google" id="ProtNLM"/>
    </source>
</evidence>
<dbReference type="Gene3D" id="3.30.530.20">
    <property type="match status" value="1"/>
</dbReference>
<dbReference type="SUPFAM" id="SSF55961">
    <property type="entry name" value="Bet v1-like"/>
    <property type="match status" value="1"/>
</dbReference>
<comment type="caution">
    <text evidence="1">The sequence shown here is derived from an EMBL/GenBank/DDBJ whole genome shotgun (WGS) entry which is preliminary data.</text>
</comment>
<gene>
    <name evidence="1" type="ORF">GCM10009768_15650</name>
</gene>
<dbReference type="Pfam" id="PF10604">
    <property type="entry name" value="Polyketide_cyc2"/>
    <property type="match status" value="1"/>
</dbReference>
<dbReference type="InterPro" id="IPR023393">
    <property type="entry name" value="START-like_dom_sf"/>
</dbReference>
<name>A0ABN2LI34_9MICO</name>
<sequence>MPILSSHSARTRHPEESVFARWADPNSWPAWDPDVREVTFTGDVRLGAAGRMRPSSGPAAAFTITELVEDRRFTNVSRMPGAALTFDHRVEPADDGSTLSVEIRIDGPLAPLWKLAIGRGFANAARTSIDGLLADLDAA</sequence>
<reference evidence="1 2" key="1">
    <citation type="journal article" date="2019" name="Int. J. Syst. Evol. Microbiol.">
        <title>The Global Catalogue of Microorganisms (GCM) 10K type strain sequencing project: providing services to taxonomists for standard genome sequencing and annotation.</title>
        <authorList>
            <consortium name="The Broad Institute Genomics Platform"/>
            <consortium name="The Broad Institute Genome Sequencing Center for Infectious Disease"/>
            <person name="Wu L."/>
            <person name="Ma J."/>
        </authorList>
    </citation>
    <scope>NUCLEOTIDE SEQUENCE [LARGE SCALE GENOMIC DNA]</scope>
    <source>
        <strain evidence="1 2">JCM 14736</strain>
    </source>
</reference>
<protein>
    <recommendedName>
        <fullName evidence="3">Polyketide cyclase/dehydrase/lipid transport protein</fullName>
    </recommendedName>
</protein>
<accession>A0ABN2LI34</accession>
<organism evidence="1 2">
    <name type="scientific">Leucobacter iarius</name>
    <dbReference type="NCBI Taxonomy" id="333963"/>
    <lineage>
        <taxon>Bacteria</taxon>
        <taxon>Bacillati</taxon>
        <taxon>Actinomycetota</taxon>
        <taxon>Actinomycetes</taxon>
        <taxon>Micrococcales</taxon>
        <taxon>Microbacteriaceae</taxon>
        <taxon>Leucobacter</taxon>
    </lineage>
</organism>
<dbReference type="InterPro" id="IPR019587">
    <property type="entry name" value="Polyketide_cyclase/dehydratase"/>
</dbReference>
<keyword evidence="2" id="KW-1185">Reference proteome</keyword>